<organism evidence="4 5">
    <name type="scientific">Drouetiella hepatica Uher 2000/2452</name>
    <dbReference type="NCBI Taxonomy" id="904376"/>
    <lineage>
        <taxon>Bacteria</taxon>
        <taxon>Bacillati</taxon>
        <taxon>Cyanobacteriota</taxon>
        <taxon>Cyanophyceae</taxon>
        <taxon>Oculatellales</taxon>
        <taxon>Oculatellaceae</taxon>
        <taxon>Drouetiella</taxon>
    </lineage>
</organism>
<dbReference type="Proteomes" id="UP000757435">
    <property type="component" value="Unassembled WGS sequence"/>
</dbReference>
<gene>
    <name evidence="4" type="ORF">KME15_19890</name>
</gene>
<accession>A0A951QDX7</accession>
<dbReference type="GO" id="GO:0000160">
    <property type="term" value="P:phosphorelay signal transduction system"/>
    <property type="evidence" value="ECO:0007669"/>
    <property type="project" value="InterPro"/>
</dbReference>
<dbReference type="InterPro" id="IPR011006">
    <property type="entry name" value="CheY-like_superfamily"/>
</dbReference>
<protein>
    <submittedName>
        <fullName evidence="4">Response regulator</fullName>
    </submittedName>
</protein>
<reference evidence="4" key="1">
    <citation type="submission" date="2021-05" db="EMBL/GenBank/DDBJ databases">
        <authorList>
            <person name="Pietrasiak N."/>
            <person name="Ward R."/>
            <person name="Stajich J.E."/>
            <person name="Kurbessoian T."/>
        </authorList>
    </citation>
    <scope>NUCLEOTIDE SEQUENCE</scope>
    <source>
        <strain evidence="4">UHER 2000/2452</strain>
    </source>
</reference>
<dbReference type="Gene3D" id="3.40.50.2300">
    <property type="match status" value="1"/>
</dbReference>
<dbReference type="InterPro" id="IPR050595">
    <property type="entry name" value="Bact_response_regulator"/>
</dbReference>
<evidence type="ECO:0000256" key="2">
    <source>
        <dbReference type="PROSITE-ProRule" id="PRU00169"/>
    </source>
</evidence>
<feature type="domain" description="Response regulatory" evidence="3">
    <location>
        <begin position="3"/>
        <end position="118"/>
    </location>
</feature>
<feature type="modified residue" description="4-aspartylphosphate" evidence="2">
    <location>
        <position position="52"/>
    </location>
</feature>
<dbReference type="EMBL" id="JAHHHD010000028">
    <property type="protein sequence ID" value="MBW4660943.1"/>
    <property type="molecule type" value="Genomic_DNA"/>
</dbReference>
<keyword evidence="1 2" id="KW-0597">Phosphoprotein</keyword>
<reference evidence="4" key="2">
    <citation type="journal article" date="2022" name="Microbiol. Resour. Announc.">
        <title>Metagenome Sequencing to Explore Phylogenomics of Terrestrial Cyanobacteria.</title>
        <authorList>
            <person name="Ward R.D."/>
            <person name="Stajich J.E."/>
            <person name="Johansen J.R."/>
            <person name="Huntemann M."/>
            <person name="Clum A."/>
            <person name="Foster B."/>
            <person name="Foster B."/>
            <person name="Roux S."/>
            <person name="Palaniappan K."/>
            <person name="Varghese N."/>
            <person name="Mukherjee S."/>
            <person name="Reddy T.B.K."/>
            <person name="Daum C."/>
            <person name="Copeland A."/>
            <person name="Chen I.A."/>
            <person name="Ivanova N.N."/>
            <person name="Kyrpides N.C."/>
            <person name="Shapiro N."/>
            <person name="Eloe-Fadrosh E.A."/>
            <person name="Pietrasiak N."/>
        </authorList>
    </citation>
    <scope>NUCLEOTIDE SEQUENCE</scope>
    <source>
        <strain evidence="4">UHER 2000/2452</strain>
    </source>
</reference>
<evidence type="ECO:0000256" key="1">
    <source>
        <dbReference type="ARBA" id="ARBA00022553"/>
    </source>
</evidence>
<sequence length="127" mass="14011">MSRILIVDDFLDSLLFVKALLESEEYTVDIATSGFAALDLLEELRPDVALLDIFLSDMIGYTVVERIRQNPELSETRVVLATASSVLDKSEAMASGADAFLRKPFDSDQLLAIIKKLCNQKAKGVET</sequence>
<dbReference type="SUPFAM" id="SSF52172">
    <property type="entry name" value="CheY-like"/>
    <property type="match status" value="1"/>
</dbReference>
<dbReference type="InterPro" id="IPR001789">
    <property type="entry name" value="Sig_transdc_resp-reg_receiver"/>
</dbReference>
<dbReference type="PROSITE" id="PS50110">
    <property type="entry name" value="RESPONSE_REGULATORY"/>
    <property type="match status" value="1"/>
</dbReference>
<evidence type="ECO:0000313" key="5">
    <source>
        <dbReference type="Proteomes" id="UP000757435"/>
    </source>
</evidence>
<proteinExistence type="predicted"/>
<dbReference type="Pfam" id="PF00072">
    <property type="entry name" value="Response_reg"/>
    <property type="match status" value="1"/>
</dbReference>
<dbReference type="PANTHER" id="PTHR44591">
    <property type="entry name" value="STRESS RESPONSE REGULATOR PROTEIN 1"/>
    <property type="match status" value="1"/>
</dbReference>
<comment type="caution">
    <text evidence="4">The sequence shown here is derived from an EMBL/GenBank/DDBJ whole genome shotgun (WGS) entry which is preliminary data.</text>
</comment>
<dbReference type="SMART" id="SM00448">
    <property type="entry name" value="REC"/>
    <property type="match status" value="1"/>
</dbReference>
<dbReference type="PANTHER" id="PTHR44591:SF3">
    <property type="entry name" value="RESPONSE REGULATORY DOMAIN-CONTAINING PROTEIN"/>
    <property type="match status" value="1"/>
</dbReference>
<evidence type="ECO:0000313" key="4">
    <source>
        <dbReference type="EMBL" id="MBW4660943.1"/>
    </source>
</evidence>
<name>A0A951QDX7_9CYAN</name>
<evidence type="ECO:0000259" key="3">
    <source>
        <dbReference type="PROSITE" id="PS50110"/>
    </source>
</evidence>
<dbReference type="AlphaFoldDB" id="A0A951QDX7"/>